<feature type="domain" description="Suppressor of fused-like" evidence="2">
    <location>
        <begin position="37"/>
        <end position="193"/>
    </location>
</feature>
<evidence type="ECO:0000256" key="1">
    <source>
        <dbReference type="SAM" id="MobiDB-lite"/>
    </source>
</evidence>
<evidence type="ECO:0000259" key="2">
    <source>
        <dbReference type="Pfam" id="PF05076"/>
    </source>
</evidence>
<dbReference type="Pfam" id="PF05076">
    <property type="entry name" value="SUFU"/>
    <property type="match status" value="1"/>
</dbReference>
<keyword evidence="4" id="KW-1185">Reference proteome</keyword>
<feature type="region of interest" description="Disordered" evidence="1">
    <location>
        <begin position="180"/>
        <end position="199"/>
    </location>
</feature>
<proteinExistence type="predicted"/>
<name>A0ABR6YHW8_9BURK</name>
<gene>
    <name evidence="3" type="ORF">H8K55_21245</name>
</gene>
<organism evidence="3 4">
    <name type="scientific">Undibacterium flavidum</name>
    <dbReference type="NCBI Taxonomy" id="2762297"/>
    <lineage>
        <taxon>Bacteria</taxon>
        <taxon>Pseudomonadati</taxon>
        <taxon>Pseudomonadota</taxon>
        <taxon>Betaproteobacteria</taxon>
        <taxon>Burkholderiales</taxon>
        <taxon>Oxalobacteraceae</taxon>
        <taxon>Undibacterium</taxon>
    </lineage>
</organism>
<reference evidence="3 4" key="1">
    <citation type="submission" date="2020-08" db="EMBL/GenBank/DDBJ databases">
        <title>Novel species isolated from subtropical streams in China.</title>
        <authorList>
            <person name="Lu H."/>
        </authorList>
    </citation>
    <scope>NUCLEOTIDE SEQUENCE [LARGE SCALE GENOMIC DNA]</scope>
    <source>
        <strain evidence="3 4">LX15W</strain>
    </source>
</reference>
<dbReference type="EMBL" id="JACOGA010000040">
    <property type="protein sequence ID" value="MBC3876122.1"/>
    <property type="molecule type" value="Genomic_DNA"/>
</dbReference>
<protein>
    <submittedName>
        <fullName evidence="3">Suppressor of fused domain protein</fullName>
    </submittedName>
</protein>
<accession>A0ABR6YHW8</accession>
<evidence type="ECO:0000313" key="4">
    <source>
        <dbReference type="Proteomes" id="UP000624279"/>
    </source>
</evidence>
<dbReference type="Proteomes" id="UP000624279">
    <property type="component" value="Unassembled WGS sequence"/>
</dbReference>
<comment type="caution">
    <text evidence="3">The sequence shown here is derived from an EMBL/GenBank/DDBJ whole genome shotgun (WGS) entry which is preliminary data.</text>
</comment>
<dbReference type="InterPro" id="IPR020941">
    <property type="entry name" value="SUFU-like_domain"/>
</dbReference>
<evidence type="ECO:0000313" key="3">
    <source>
        <dbReference type="EMBL" id="MBC3876122.1"/>
    </source>
</evidence>
<dbReference type="RefSeq" id="WP_186944248.1">
    <property type="nucleotide sequence ID" value="NZ_JACOGA010000040.1"/>
</dbReference>
<sequence>MNDDGALAFDVRRTVLLASYIQAWGMPHSRTISEKGNHRVEVYFFPSKDDDVINRYATIGLSGHVSDTGKVLDWELFMAVPSDNAGATIDEIIFFILDVMAFSQRKDVPFKIGMAFAESPLMPQQWRSRAFLIDEPRAEPESLSEIKLGSEVVKLFWIIPIYKNEYEAIRDGGIEKFDKGEAASSWSPADPSRPSFLND</sequence>